<dbReference type="InterPro" id="IPR038086">
    <property type="entry name" value="DUF2789_sf"/>
</dbReference>
<dbReference type="Proteomes" id="UP000292039">
    <property type="component" value="Unassembled WGS sequence"/>
</dbReference>
<dbReference type="OrthoDB" id="9812295at2"/>
<dbReference type="Proteomes" id="UP000078084">
    <property type="component" value="Unassembled WGS sequence"/>
</dbReference>
<keyword evidence="3" id="KW-1185">Reference proteome</keyword>
<sequence>MKTATPRMTNLFLQLGLDASESGIADFIGKHQLPSSKHLVDASYWNDAQRQFLSEQYKSDGDWAIIIDQLNESLHEDSVRRQTGL</sequence>
<evidence type="ECO:0000313" key="1">
    <source>
        <dbReference type="EMBL" id="KKO71399.1"/>
    </source>
</evidence>
<dbReference type="InterPro" id="IPR021250">
    <property type="entry name" value="DUF2789"/>
</dbReference>
<comment type="caution">
    <text evidence="1">The sequence shown here is derived from an EMBL/GenBank/DDBJ whole genome shotgun (WGS) entry which is preliminary data.</text>
</comment>
<gene>
    <name evidence="1" type="ORF">AAV32_11095</name>
    <name evidence="2" type="ORF">EV679_2282</name>
</gene>
<dbReference type="EMBL" id="SGWZ01000003">
    <property type="protein sequence ID" value="RZS69677.1"/>
    <property type="molecule type" value="Genomic_DNA"/>
</dbReference>
<dbReference type="EMBL" id="LBNE01000007">
    <property type="protein sequence ID" value="KKO71399.1"/>
    <property type="molecule type" value="Genomic_DNA"/>
</dbReference>
<evidence type="ECO:0000313" key="2">
    <source>
        <dbReference type="EMBL" id="RZS69677.1"/>
    </source>
</evidence>
<evidence type="ECO:0000313" key="4">
    <source>
        <dbReference type="Proteomes" id="UP000292039"/>
    </source>
</evidence>
<dbReference type="GeneID" id="99725656"/>
<name>A0A171KR82_9BURK</name>
<dbReference type="RefSeq" id="WP_068371773.1">
    <property type="nucleotide sequence ID" value="NZ_CBCSEB010000011.1"/>
</dbReference>
<dbReference type="STRING" id="206506.AAV32_11095"/>
<dbReference type="AlphaFoldDB" id="A0A171KR82"/>
<protein>
    <submittedName>
        <fullName evidence="2">Uncharacterized protein DUF2789</fullName>
    </submittedName>
</protein>
<reference evidence="2 4" key="2">
    <citation type="submission" date="2019-02" db="EMBL/GenBank/DDBJ databases">
        <title>Genomic Encyclopedia of Type Strains, Phase IV (KMG-IV): sequencing the most valuable type-strain genomes for metagenomic binning, comparative biology and taxonomic classification.</title>
        <authorList>
            <person name="Goeker M."/>
        </authorList>
    </citation>
    <scope>NUCLEOTIDE SEQUENCE [LARGE SCALE GENOMIC DNA]</scope>
    <source>
        <strain evidence="2 4">DSM 16618</strain>
    </source>
</reference>
<dbReference type="Gene3D" id="1.10.10.1130">
    <property type="entry name" value="Uncharacterised protein PF10982, DUF2789"/>
    <property type="match status" value="1"/>
</dbReference>
<evidence type="ECO:0000313" key="3">
    <source>
        <dbReference type="Proteomes" id="UP000078084"/>
    </source>
</evidence>
<dbReference type="Pfam" id="PF10982">
    <property type="entry name" value="DUF2789"/>
    <property type="match status" value="1"/>
</dbReference>
<reference evidence="1 3" key="1">
    <citation type="submission" date="2015-04" db="EMBL/GenBank/DDBJ databases">
        <title>Genome sequence of Kerstersia gyiorum CG1.</title>
        <authorList>
            <person name="Greninger A.L."/>
            <person name="Kozyreva V."/>
            <person name="Chaturvedi V."/>
        </authorList>
    </citation>
    <scope>NUCLEOTIDE SEQUENCE [LARGE SCALE GENOMIC DNA]</scope>
    <source>
        <strain evidence="1 3">CG1</strain>
    </source>
</reference>
<dbReference type="PATRIC" id="fig|206506.3.peg.2365"/>
<proteinExistence type="predicted"/>
<accession>A0A171KR82</accession>
<organism evidence="1 3">
    <name type="scientific">Kerstersia gyiorum</name>
    <dbReference type="NCBI Taxonomy" id="206506"/>
    <lineage>
        <taxon>Bacteria</taxon>
        <taxon>Pseudomonadati</taxon>
        <taxon>Pseudomonadota</taxon>
        <taxon>Betaproteobacteria</taxon>
        <taxon>Burkholderiales</taxon>
        <taxon>Alcaligenaceae</taxon>
        <taxon>Kerstersia</taxon>
    </lineage>
</organism>